<comment type="caution">
    <text evidence="1">The sequence shown here is derived from an EMBL/GenBank/DDBJ whole genome shotgun (WGS) entry which is preliminary data.</text>
</comment>
<proteinExistence type="predicted"/>
<evidence type="ECO:0008006" key="3">
    <source>
        <dbReference type="Google" id="ProtNLM"/>
    </source>
</evidence>
<dbReference type="NCBIfam" id="TIGR03704">
    <property type="entry name" value="PrmC_rel_meth"/>
    <property type="match status" value="1"/>
</dbReference>
<dbReference type="EMBL" id="BAABFR010000155">
    <property type="protein sequence ID" value="GAA4406388.1"/>
    <property type="molecule type" value="Genomic_DNA"/>
</dbReference>
<evidence type="ECO:0000313" key="1">
    <source>
        <dbReference type="EMBL" id="GAA4406388.1"/>
    </source>
</evidence>
<dbReference type="InterPro" id="IPR050320">
    <property type="entry name" value="N5-glutamine_MTase"/>
</dbReference>
<evidence type="ECO:0000313" key="2">
    <source>
        <dbReference type="Proteomes" id="UP001500635"/>
    </source>
</evidence>
<gene>
    <name evidence="1" type="ORF">GCM10023147_49960</name>
</gene>
<dbReference type="Gene3D" id="3.40.50.150">
    <property type="entry name" value="Vaccinia Virus protein VP39"/>
    <property type="match status" value="1"/>
</dbReference>
<dbReference type="Proteomes" id="UP001500635">
    <property type="component" value="Unassembled WGS sequence"/>
</dbReference>
<dbReference type="PANTHER" id="PTHR18895">
    <property type="entry name" value="HEMK METHYLTRANSFERASE"/>
    <property type="match status" value="1"/>
</dbReference>
<protein>
    <recommendedName>
        <fullName evidence="3">Release factor glutamine methyltransferase</fullName>
    </recommendedName>
</protein>
<organism evidence="1 2">
    <name type="scientific">Tsukamurella soli</name>
    <dbReference type="NCBI Taxonomy" id="644556"/>
    <lineage>
        <taxon>Bacteria</taxon>
        <taxon>Bacillati</taxon>
        <taxon>Actinomycetota</taxon>
        <taxon>Actinomycetes</taxon>
        <taxon>Mycobacteriales</taxon>
        <taxon>Tsukamurellaceae</taxon>
        <taxon>Tsukamurella</taxon>
    </lineage>
</organism>
<dbReference type="SUPFAM" id="SSF53335">
    <property type="entry name" value="S-adenosyl-L-methionine-dependent methyltransferases"/>
    <property type="match status" value="1"/>
</dbReference>
<accession>A0ABP8KGI5</accession>
<sequence>MDELRAAGCVFAEDEAALLADAARSAAELRALLARRVVGEPLETILGWVDFGGRRLVVRPRVFVPRRRTEFLAELARTATPDGGVFVELCCGVAPVAALVGGRAQVFAADIDPVATACAGVNAPTATVATGDLYAPLPATLRGAVDVIAANAPYVPTAAIALMPPEAREHEPHATLDGGADGLDLHRLIAAAAPAWLRPSGRLFIETSDDQADRTAALMAAAGLTAHIERDPDRDATVAVGLRRRPTLAHPRAT</sequence>
<dbReference type="PANTHER" id="PTHR18895:SF74">
    <property type="entry name" value="MTRF1L RELEASE FACTOR GLUTAMINE METHYLTRANSFERASE"/>
    <property type="match status" value="1"/>
</dbReference>
<name>A0ABP8KGI5_9ACTN</name>
<dbReference type="InterPro" id="IPR022446">
    <property type="entry name" value="MeTrfrase_put"/>
</dbReference>
<reference evidence="2" key="1">
    <citation type="journal article" date="2019" name="Int. J. Syst. Evol. Microbiol.">
        <title>The Global Catalogue of Microorganisms (GCM) 10K type strain sequencing project: providing services to taxonomists for standard genome sequencing and annotation.</title>
        <authorList>
            <consortium name="The Broad Institute Genomics Platform"/>
            <consortium name="The Broad Institute Genome Sequencing Center for Infectious Disease"/>
            <person name="Wu L."/>
            <person name="Ma J."/>
        </authorList>
    </citation>
    <scope>NUCLEOTIDE SEQUENCE [LARGE SCALE GENOMIC DNA]</scope>
    <source>
        <strain evidence="2">JCM 17688</strain>
    </source>
</reference>
<dbReference type="InterPro" id="IPR029063">
    <property type="entry name" value="SAM-dependent_MTases_sf"/>
</dbReference>
<keyword evidence="2" id="KW-1185">Reference proteome</keyword>